<name>F9G9L3_FUSOF</name>
<accession>F9G9L3</accession>
<protein>
    <submittedName>
        <fullName evidence="1">Uncharacterized protein</fullName>
    </submittedName>
</protein>
<dbReference type="EMBL" id="AFQF01003805">
    <property type="protein sequence ID" value="EGU74144.1"/>
    <property type="molecule type" value="Genomic_DNA"/>
</dbReference>
<proteinExistence type="predicted"/>
<evidence type="ECO:0000313" key="1">
    <source>
        <dbReference type="EMBL" id="EGU74144.1"/>
    </source>
</evidence>
<gene>
    <name evidence="1" type="ORF">FOXB_15345</name>
</gene>
<comment type="caution">
    <text evidence="1">The sequence shown here is derived from an EMBL/GenBank/DDBJ whole genome shotgun (WGS) entry which is preliminary data.</text>
</comment>
<sequence>DVMTDTAPFTLID</sequence>
<reference evidence="1" key="1">
    <citation type="journal article" date="2012" name="Mol. Plant Microbe Interact.">
        <title>A highly conserved effector in Fusarium oxysporum is required for full virulence on Arabidopsis.</title>
        <authorList>
            <person name="Thatcher L.F."/>
            <person name="Gardiner D.M."/>
            <person name="Kazan K."/>
            <person name="Manners J."/>
        </authorList>
    </citation>
    <scope>NUCLEOTIDE SEQUENCE [LARGE SCALE GENOMIC DNA]</scope>
    <source>
        <strain evidence="1">Fo5176</strain>
    </source>
</reference>
<feature type="non-terminal residue" evidence="1">
    <location>
        <position position="13"/>
    </location>
</feature>
<organism evidence="1">
    <name type="scientific">Fusarium oxysporum (strain Fo5176)</name>
    <name type="common">Fusarium vascular wilt</name>
    <dbReference type="NCBI Taxonomy" id="660025"/>
    <lineage>
        <taxon>Eukaryota</taxon>
        <taxon>Fungi</taxon>
        <taxon>Dikarya</taxon>
        <taxon>Ascomycota</taxon>
        <taxon>Pezizomycotina</taxon>
        <taxon>Sordariomycetes</taxon>
        <taxon>Hypocreomycetidae</taxon>
        <taxon>Hypocreales</taxon>
        <taxon>Nectriaceae</taxon>
        <taxon>Fusarium</taxon>
        <taxon>Fusarium oxysporum species complex</taxon>
    </lineage>
</organism>
<feature type="non-terminal residue" evidence="1">
    <location>
        <position position="1"/>
    </location>
</feature>